<protein>
    <submittedName>
        <fullName evidence="3">Uncharacterized oxidoreductase ycjS</fullName>
        <ecNumber evidence="3">1.-.-.-</ecNumber>
    </submittedName>
</protein>
<dbReference type="Pfam" id="PF01408">
    <property type="entry name" value="GFO_IDH_MocA"/>
    <property type="match status" value="1"/>
</dbReference>
<reference evidence="3 4" key="1">
    <citation type="submission" date="2018-06" db="EMBL/GenBank/DDBJ databases">
        <authorList>
            <consortium name="Pathogen Informatics"/>
            <person name="Doyle S."/>
        </authorList>
    </citation>
    <scope>NUCLEOTIDE SEQUENCE [LARGE SCALE GENOMIC DNA]</scope>
    <source>
        <strain evidence="3 4">NCTC10571</strain>
    </source>
</reference>
<feature type="domain" description="GFO/IDH/MocA-like oxidoreductase" evidence="2">
    <location>
        <begin position="139"/>
        <end position="247"/>
    </location>
</feature>
<organism evidence="3 4">
    <name type="scientific">Megamonas hypermegale</name>
    <dbReference type="NCBI Taxonomy" id="158847"/>
    <lineage>
        <taxon>Bacteria</taxon>
        <taxon>Bacillati</taxon>
        <taxon>Bacillota</taxon>
        <taxon>Negativicutes</taxon>
        <taxon>Selenomonadales</taxon>
        <taxon>Selenomonadaceae</taxon>
        <taxon>Megamonas</taxon>
    </lineage>
</organism>
<name>A0A378NWE6_9FIRM</name>
<feature type="domain" description="Gfo/Idh/MocA-like oxidoreductase N-terminal" evidence="1">
    <location>
        <begin position="1"/>
        <end position="118"/>
    </location>
</feature>
<dbReference type="EC" id="1.-.-.-" evidence="3"/>
<dbReference type="InterPro" id="IPR055170">
    <property type="entry name" value="GFO_IDH_MocA-like_dom"/>
</dbReference>
<dbReference type="Gene3D" id="3.30.360.10">
    <property type="entry name" value="Dihydrodipicolinate Reductase, domain 2"/>
    <property type="match status" value="1"/>
</dbReference>
<dbReference type="Gene3D" id="3.40.50.720">
    <property type="entry name" value="NAD(P)-binding Rossmann-like Domain"/>
    <property type="match status" value="1"/>
</dbReference>
<evidence type="ECO:0000259" key="2">
    <source>
        <dbReference type="Pfam" id="PF22725"/>
    </source>
</evidence>
<dbReference type="InterPro" id="IPR036291">
    <property type="entry name" value="NAD(P)-bd_dom_sf"/>
</dbReference>
<dbReference type="GO" id="GO:0016491">
    <property type="term" value="F:oxidoreductase activity"/>
    <property type="evidence" value="ECO:0007669"/>
    <property type="project" value="UniProtKB-KW"/>
</dbReference>
<dbReference type="GO" id="GO:0000166">
    <property type="term" value="F:nucleotide binding"/>
    <property type="evidence" value="ECO:0007669"/>
    <property type="project" value="InterPro"/>
</dbReference>
<evidence type="ECO:0000313" key="3">
    <source>
        <dbReference type="EMBL" id="STY72196.1"/>
    </source>
</evidence>
<evidence type="ECO:0000259" key="1">
    <source>
        <dbReference type="Pfam" id="PF01408"/>
    </source>
</evidence>
<evidence type="ECO:0000313" key="4">
    <source>
        <dbReference type="Proteomes" id="UP000255234"/>
    </source>
</evidence>
<dbReference type="EMBL" id="UGPP01000001">
    <property type="protein sequence ID" value="STY72196.1"/>
    <property type="molecule type" value="Genomic_DNA"/>
</dbReference>
<dbReference type="PANTHER" id="PTHR43054:SF1">
    <property type="entry name" value="SCYLLO-INOSITOL 2-DEHYDROGENASE (NADP(+)) IOLU"/>
    <property type="match status" value="1"/>
</dbReference>
<gene>
    <name evidence="3" type="primary">ycjS</name>
    <name evidence="3" type="ORF">NCTC10571_02387</name>
</gene>
<dbReference type="InterPro" id="IPR000683">
    <property type="entry name" value="Gfo/Idh/MocA-like_OxRdtase_N"/>
</dbReference>
<dbReference type="AlphaFoldDB" id="A0A378NWE6"/>
<keyword evidence="3" id="KW-0560">Oxidoreductase</keyword>
<dbReference type="SUPFAM" id="SSF55347">
    <property type="entry name" value="Glyceraldehyde-3-phosphate dehydrogenase-like, C-terminal domain"/>
    <property type="match status" value="1"/>
</dbReference>
<dbReference type="Proteomes" id="UP000255234">
    <property type="component" value="Unassembled WGS sequence"/>
</dbReference>
<dbReference type="RefSeq" id="WP_115152250.1">
    <property type="nucleotide sequence ID" value="NZ_UGPP01000001.1"/>
</dbReference>
<proteinExistence type="predicted"/>
<dbReference type="Pfam" id="PF22725">
    <property type="entry name" value="GFO_IDH_MocA_C3"/>
    <property type="match status" value="1"/>
</dbReference>
<accession>A0A378NWE6</accession>
<dbReference type="SUPFAM" id="SSF51735">
    <property type="entry name" value="NAD(P)-binding Rossmann-fold domains"/>
    <property type="match status" value="1"/>
</dbReference>
<dbReference type="PANTHER" id="PTHR43054">
    <property type="match status" value="1"/>
</dbReference>
<sequence>MKIGIAGNGKIVHEMIGAIKNIQDLEIVAICSRPQSRQKAEEIADKFNIDKIYTDYNQMLEDGEIDFIYVAVANSVHYEYTKKALEAGKNVICEKPFTITAKQTQELIDLAKAKNLFLFEAITILYAPNYQYIKENLKQIGQLRYVHANYAQYSSRYDRYLNKDVAPAFSPEHAGGALYDLNIYNLHFVMGVLGTPKEVIYRPNLGFNGIDISGTALLDYDDYTVVCSAAKDSESISGIVFQGEKGYMELVGAPNACALVKVHKKGEEEILINKEKYNHRMVNEFVAFTEIFKQQDLATCYKTLEHSLNVMKVLEQARISGKVEFNI</sequence>